<gene>
    <name evidence="3" type="ORF">BDK61_0738</name>
</gene>
<feature type="domain" description="SWIM-type" evidence="2">
    <location>
        <begin position="57"/>
        <end position="97"/>
    </location>
</feature>
<organism evidence="3 4">
    <name type="scientific">Haloarcula quadrata</name>
    <dbReference type="NCBI Taxonomy" id="182779"/>
    <lineage>
        <taxon>Archaea</taxon>
        <taxon>Methanobacteriati</taxon>
        <taxon>Methanobacteriota</taxon>
        <taxon>Stenosarchaea group</taxon>
        <taxon>Halobacteria</taxon>
        <taxon>Halobacteriales</taxon>
        <taxon>Haloarculaceae</taxon>
        <taxon>Haloarcula</taxon>
    </lineage>
</organism>
<dbReference type="InterPro" id="IPR007527">
    <property type="entry name" value="Znf_SWIM"/>
</dbReference>
<proteinExistence type="predicted"/>
<keyword evidence="4" id="KW-1185">Reference proteome</keyword>
<keyword evidence="1" id="KW-0862">Zinc</keyword>
<accession>A0A495R2F0</accession>
<keyword evidence="1" id="KW-0863">Zinc-finger</keyword>
<dbReference type="AlphaFoldDB" id="A0A495R2F0"/>
<dbReference type="PROSITE" id="PS50966">
    <property type="entry name" value="ZF_SWIM"/>
    <property type="match status" value="1"/>
</dbReference>
<dbReference type="RefSeq" id="WP_121302318.1">
    <property type="nucleotide sequence ID" value="NZ_RBWW01000001.1"/>
</dbReference>
<sequence length="170" mass="18311">MQSTDSSSEKRVVEELNFDAKTARRAGWKAFEFSIEAPHLVGVTNASYGFKKNDHSYLVGVEEREGLHVPAECECKADRYDDNHDCKHKVALATVGGPVVLQAAVDFENAAAGFPVTTSESVPTGADKLETDGGTVTVTNDSDSCENGDERCNGPDGTGLPCFNYFEVNQ</sequence>
<evidence type="ECO:0000256" key="1">
    <source>
        <dbReference type="PROSITE-ProRule" id="PRU00325"/>
    </source>
</evidence>
<evidence type="ECO:0000313" key="3">
    <source>
        <dbReference type="EMBL" id="RKS81452.1"/>
    </source>
</evidence>
<dbReference type="Proteomes" id="UP000268233">
    <property type="component" value="Unassembled WGS sequence"/>
</dbReference>
<comment type="caution">
    <text evidence="3">The sequence shown here is derived from an EMBL/GenBank/DDBJ whole genome shotgun (WGS) entry which is preliminary data.</text>
</comment>
<protein>
    <recommendedName>
        <fullName evidence="2">SWIM-type domain-containing protein</fullName>
    </recommendedName>
</protein>
<reference evidence="3 4" key="1">
    <citation type="submission" date="2018-10" db="EMBL/GenBank/DDBJ databases">
        <title>Genomic Encyclopedia of Archaeal and Bacterial Type Strains, Phase II (KMG-II): from individual species to whole genera.</title>
        <authorList>
            <person name="Goeker M."/>
        </authorList>
    </citation>
    <scope>NUCLEOTIDE SEQUENCE [LARGE SCALE GENOMIC DNA]</scope>
    <source>
        <strain evidence="3 4">DSM 11927</strain>
    </source>
</reference>
<keyword evidence="1" id="KW-0479">Metal-binding</keyword>
<dbReference type="GO" id="GO:0008270">
    <property type="term" value="F:zinc ion binding"/>
    <property type="evidence" value="ECO:0007669"/>
    <property type="project" value="UniProtKB-KW"/>
</dbReference>
<dbReference type="EMBL" id="RBWW01000001">
    <property type="protein sequence ID" value="RKS81452.1"/>
    <property type="molecule type" value="Genomic_DNA"/>
</dbReference>
<name>A0A495R2F0_9EURY</name>
<evidence type="ECO:0000259" key="2">
    <source>
        <dbReference type="PROSITE" id="PS50966"/>
    </source>
</evidence>
<evidence type="ECO:0000313" key="4">
    <source>
        <dbReference type="Proteomes" id="UP000268233"/>
    </source>
</evidence>